<accession>A0ABT5YCU2</accession>
<dbReference type="PRINTS" id="PR00039">
    <property type="entry name" value="HTHLYSR"/>
</dbReference>
<dbReference type="InterPro" id="IPR050389">
    <property type="entry name" value="LysR-type_TF"/>
</dbReference>
<name>A0ABT5YCU2_9GAMM</name>
<dbReference type="CDD" id="cd08417">
    <property type="entry name" value="PBP2_Nitroaromatics_like"/>
    <property type="match status" value="1"/>
</dbReference>
<dbReference type="PANTHER" id="PTHR30118:SF6">
    <property type="entry name" value="HTH-TYPE TRANSCRIPTIONAL REGULATOR LEUO"/>
    <property type="match status" value="1"/>
</dbReference>
<evidence type="ECO:0000313" key="6">
    <source>
        <dbReference type="EMBL" id="MDF0751490.1"/>
    </source>
</evidence>
<keyword evidence="3" id="KW-0238">DNA-binding</keyword>
<dbReference type="InterPro" id="IPR000847">
    <property type="entry name" value="LysR_HTH_N"/>
</dbReference>
<evidence type="ECO:0000256" key="3">
    <source>
        <dbReference type="ARBA" id="ARBA00023125"/>
    </source>
</evidence>
<gene>
    <name evidence="6" type="ORF">NLU14_14785</name>
</gene>
<evidence type="ECO:0000259" key="5">
    <source>
        <dbReference type="PROSITE" id="PS50931"/>
    </source>
</evidence>
<dbReference type="Gene3D" id="3.40.190.10">
    <property type="entry name" value="Periplasmic binding protein-like II"/>
    <property type="match status" value="2"/>
</dbReference>
<proteinExistence type="inferred from homology"/>
<dbReference type="InterPro" id="IPR036388">
    <property type="entry name" value="WH-like_DNA-bd_sf"/>
</dbReference>
<dbReference type="InterPro" id="IPR036390">
    <property type="entry name" value="WH_DNA-bd_sf"/>
</dbReference>
<dbReference type="Pfam" id="PF00126">
    <property type="entry name" value="HTH_1"/>
    <property type="match status" value="1"/>
</dbReference>
<dbReference type="Proteomes" id="UP001143391">
    <property type="component" value="Unassembled WGS sequence"/>
</dbReference>
<evidence type="ECO:0000256" key="4">
    <source>
        <dbReference type="ARBA" id="ARBA00023163"/>
    </source>
</evidence>
<dbReference type="SUPFAM" id="SSF46785">
    <property type="entry name" value="Winged helix' DNA-binding domain"/>
    <property type="match status" value="1"/>
</dbReference>
<keyword evidence="2" id="KW-0805">Transcription regulation</keyword>
<dbReference type="Gene3D" id="1.10.10.10">
    <property type="entry name" value="Winged helix-like DNA-binding domain superfamily/Winged helix DNA-binding domain"/>
    <property type="match status" value="1"/>
</dbReference>
<dbReference type="PROSITE" id="PS50931">
    <property type="entry name" value="HTH_LYSR"/>
    <property type="match status" value="1"/>
</dbReference>
<dbReference type="PANTHER" id="PTHR30118">
    <property type="entry name" value="HTH-TYPE TRANSCRIPTIONAL REGULATOR LEUO-RELATED"/>
    <property type="match status" value="1"/>
</dbReference>
<reference evidence="6" key="1">
    <citation type="submission" date="2022-07" db="EMBL/GenBank/DDBJ databases">
        <title>Marinobacter iranensis a new bacterium isolate from a hipersaline lake in Iran.</title>
        <authorList>
            <person name="Mohammad A.M.A."/>
            <person name="Cristina S.-P."/>
            <person name="Antonio V."/>
        </authorList>
    </citation>
    <scope>NUCLEOTIDE SEQUENCE</scope>
    <source>
        <strain evidence="6">71-i</strain>
    </source>
</reference>
<comment type="similarity">
    <text evidence="1">Belongs to the LysR transcriptional regulatory family.</text>
</comment>
<dbReference type="EMBL" id="JANCMW010000009">
    <property type="protein sequence ID" value="MDF0751490.1"/>
    <property type="molecule type" value="Genomic_DNA"/>
</dbReference>
<evidence type="ECO:0000313" key="7">
    <source>
        <dbReference type="Proteomes" id="UP001143391"/>
    </source>
</evidence>
<dbReference type="Pfam" id="PF03466">
    <property type="entry name" value="LysR_substrate"/>
    <property type="match status" value="1"/>
</dbReference>
<sequence>MNSIDYLALDGRLLRQFLAVYDTGSVTAAADSLGLTQSNISHNLERLNQLTGSRLFTRRGRGIVATEQGHTLAPRARRILQELAEIATQPDYRPAEDTGRFVIACNDYEREVLVKPLLTVLQKAAPRCQLQLLPLGSRDDILPALHRHQVDLVLSPLLTRDTSELHQQRLFSDEMVCFFQHGQPRPDSLERYLRARHIRVGFSANGHSDIDSYLASRKLQRDTALIVASFDAVASLMSQAPLVATLPARLSNNLLSGFDHCPSPIPLPELEIHQLWHQQHHSSARHRWLRSQVRQLAENP</sequence>
<comment type="caution">
    <text evidence="6">The sequence shown here is derived from an EMBL/GenBank/DDBJ whole genome shotgun (WGS) entry which is preliminary data.</text>
</comment>
<dbReference type="InterPro" id="IPR005119">
    <property type="entry name" value="LysR_subst-bd"/>
</dbReference>
<protein>
    <submittedName>
        <fullName evidence="6">LysR family transcriptional regulator</fullName>
    </submittedName>
</protein>
<organism evidence="6 7">
    <name type="scientific">Marinobacter iranensis</name>
    <dbReference type="NCBI Taxonomy" id="2962607"/>
    <lineage>
        <taxon>Bacteria</taxon>
        <taxon>Pseudomonadati</taxon>
        <taxon>Pseudomonadota</taxon>
        <taxon>Gammaproteobacteria</taxon>
        <taxon>Pseudomonadales</taxon>
        <taxon>Marinobacteraceae</taxon>
        <taxon>Marinobacter</taxon>
    </lineage>
</organism>
<evidence type="ECO:0000256" key="2">
    <source>
        <dbReference type="ARBA" id="ARBA00023015"/>
    </source>
</evidence>
<dbReference type="RefSeq" id="WP_275707801.1">
    <property type="nucleotide sequence ID" value="NZ_JANCMW010000009.1"/>
</dbReference>
<dbReference type="SUPFAM" id="SSF53850">
    <property type="entry name" value="Periplasmic binding protein-like II"/>
    <property type="match status" value="1"/>
</dbReference>
<feature type="domain" description="HTH lysR-type" evidence="5">
    <location>
        <begin position="9"/>
        <end position="66"/>
    </location>
</feature>
<keyword evidence="4" id="KW-0804">Transcription</keyword>
<keyword evidence="7" id="KW-1185">Reference proteome</keyword>
<dbReference type="InterPro" id="IPR037402">
    <property type="entry name" value="YidZ_PBP2"/>
</dbReference>
<evidence type="ECO:0000256" key="1">
    <source>
        <dbReference type="ARBA" id="ARBA00009437"/>
    </source>
</evidence>